<dbReference type="AlphaFoldDB" id="A0A9P5AQ71"/>
<dbReference type="Proteomes" id="UP000730481">
    <property type="component" value="Unassembled WGS sequence"/>
</dbReference>
<reference evidence="2" key="1">
    <citation type="journal article" date="2017" name="Mycologia">
        <title>Fusarium algeriense, sp. nov., a novel toxigenic crown rot pathogen of durum wheat from Algeria is nested in the Fusarium burgessii species complex.</title>
        <authorList>
            <person name="Laraba I."/>
            <person name="Keddad A."/>
            <person name="Boureghda H."/>
            <person name="Abdallah N."/>
            <person name="Vaughan M.M."/>
            <person name="Proctor R.H."/>
            <person name="Busman M."/>
            <person name="O'Donnell K."/>
        </authorList>
    </citation>
    <scope>NUCLEOTIDE SEQUENCE</scope>
    <source>
        <strain evidence="2">NRRL 25174</strain>
    </source>
</reference>
<evidence type="ECO:0000313" key="2">
    <source>
        <dbReference type="EMBL" id="KAF4342875.1"/>
    </source>
</evidence>
<proteinExistence type="predicted"/>
<name>A0A9P5AQ71_9HYPO</name>
<dbReference type="OrthoDB" id="5243788at2759"/>
<protein>
    <submittedName>
        <fullName evidence="2">Uncharacterized protein</fullName>
    </submittedName>
</protein>
<gene>
    <name evidence="2" type="ORF">FBEOM_3164</name>
</gene>
<dbReference type="EMBL" id="PVQB02000115">
    <property type="protein sequence ID" value="KAF4342875.1"/>
    <property type="molecule type" value="Genomic_DNA"/>
</dbReference>
<evidence type="ECO:0000313" key="3">
    <source>
        <dbReference type="Proteomes" id="UP000730481"/>
    </source>
</evidence>
<organism evidence="2 3">
    <name type="scientific">Fusarium beomiforme</name>
    <dbReference type="NCBI Taxonomy" id="44412"/>
    <lineage>
        <taxon>Eukaryota</taxon>
        <taxon>Fungi</taxon>
        <taxon>Dikarya</taxon>
        <taxon>Ascomycota</taxon>
        <taxon>Pezizomycotina</taxon>
        <taxon>Sordariomycetes</taxon>
        <taxon>Hypocreomycetidae</taxon>
        <taxon>Hypocreales</taxon>
        <taxon>Nectriaceae</taxon>
        <taxon>Fusarium</taxon>
        <taxon>Fusarium burgessii species complex</taxon>
    </lineage>
</organism>
<reference evidence="2" key="2">
    <citation type="submission" date="2020-02" db="EMBL/GenBank/DDBJ databases">
        <title>Identification and distribution of gene clusters putatively required for synthesis of sphingolipid metabolism inhibitors in phylogenetically diverse species of the filamentous fungus Fusarium.</title>
        <authorList>
            <person name="Kim H.-S."/>
            <person name="Busman M."/>
            <person name="Brown D.W."/>
            <person name="Divon H."/>
            <person name="Uhlig S."/>
            <person name="Proctor R.H."/>
        </authorList>
    </citation>
    <scope>NUCLEOTIDE SEQUENCE</scope>
    <source>
        <strain evidence="2">NRRL 25174</strain>
    </source>
</reference>
<sequence>MSCNTHANGKNANQPCQPKQPIKPMQAISAIRNPDTVGREVGKEKVFIFQSLPNRTVGMDQINFSDKIVNNQKDEGDGVIGYYENPPNFVPTLRSGSKLVSTIYDDIVHVYGVNEQTGQISLMSPVFSPVKNAHALYNNFATCSNPNDDGKGYLYFQKYAPTFLTVHMYLWHIVRASALSALLTLDYRKNERDVTYIFEKDLSDPDSEPSLVDKTNDADDGTDIIAFHDGEHRWILYQTTSGRNKKNLLLRCVDNQEHDEIPSLGGCIDSNSVARIAAVHARSDKEQVDEVFVYLAGQGNQLWRSRATISNGTPTFGRAKELTKDTYINDWTSMSIVADPIKRENLIFTITEKGKAISLNRDVWGKE</sequence>
<evidence type="ECO:0000256" key="1">
    <source>
        <dbReference type="SAM" id="MobiDB-lite"/>
    </source>
</evidence>
<keyword evidence="3" id="KW-1185">Reference proteome</keyword>
<comment type="caution">
    <text evidence="2">The sequence shown here is derived from an EMBL/GenBank/DDBJ whole genome shotgun (WGS) entry which is preliminary data.</text>
</comment>
<feature type="region of interest" description="Disordered" evidence="1">
    <location>
        <begin position="1"/>
        <end position="21"/>
    </location>
</feature>
<accession>A0A9P5AQ71</accession>
<feature type="compositionally biased region" description="Polar residues" evidence="1">
    <location>
        <begin position="1"/>
        <end position="17"/>
    </location>
</feature>